<dbReference type="AlphaFoldDB" id="A0A9K3J2E0"/>
<dbReference type="InterPro" id="IPR039331">
    <property type="entry name" value="PAPs-like"/>
</dbReference>
<evidence type="ECO:0000256" key="1">
    <source>
        <dbReference type="ARBA" id="ARBA00022729"/>
    </source>
</evidence>
<dbReference type="EC" id="3.1.3.2" evidence="2"/>
<protein>
    <submittedName>
        <fullName evidence="2">Acid phosphatase</fullName>
        <ecNumber evidence="2">3.1.3.2</ecNumber>
    </submittedName>
</protein>
<dbReference type="Proteomes" id="UP000215914">
    <property type="component" value="Unassembled WGS sequence"/>
</dbReference>
<sequence>MVSLESLLYAASVDIVFVGHMNAYERSTRVYNGKSEPCGPIQLIIGNGGNKEGIATR</sequence>
<proteinExistence type="predicted"/>
<dbReference type="SUPFAM" id="SSF56300">
    <property type="entry name" value="Metallo-dependent phosphatases"/>
    <property type="match status" value="1"/>
</dbReference>
<gene>
    <name evidence="2" type="ORF">HanXRQr2_Chr05g0229471</name>
</gene>
<dbReference type="EMBL" id="MNCJ02000320">
    <property type="protein sequence ID" value="KAF5807076.1"/>
    <property type="molecule type" value="Genomic_DNA"/>
</dbReference>
<name>A0A9K3J2E0_HELAN</name>
<evidence type="ECO:0000313" key="2">
    <source>
        <dbReference type="EMBL" id="KAF5807076.1"/>
    </source>
</evidence>
<reference evidence="2" key="1">
    <citation type="journal article" date="2017" name="Nature">
        <title>The sunflower genome provides insights into oil metabolism, flowering and Asterid evolution.</title>
        <authorList>
            <person name="Badouin H."/>
            <person name="Gouzy J."/>
            <person name="Grassa C.J."/>
            <person name="Murat F."/>
            <person name="Staton S.E."/>
            <person name="Cottret L."/>
            <person name="Lelandais-Briere C."/>
            <person name="Owens G.L."/>
            <person name="Carrere S."/>
            <person name="Mayjonade B."/>
            <person name="Legrand L."/>
            <person name="Gill N."/>
            <person name="Kane N.C."/>
            <person name="Bowers J.E."/>
            <person name="Hubner S."/>
            <person name="Bellec A."/>
            <person name="Berard A."/>
            <person name="Berges H."/>
            <person name="Blanchet N."/>
            <person name="Boniface M.C."/>
            <person name="Brunel D."/>
            <person name="Catrice O."/>
            <person name="Chaidir N."/>
            <person name="Claudel C."/>
            <person name="Donnadieu C."/>
            <person name="Faraut T."/>
            <person name="Fievet G."/>
            <person name="Helmstetter N."/>
            <person name="King M."/>
            <person name="Knapp S.J."/>
            <person name="Lai Z."/>
            <person name="Le Paslier M.C."/>
            <person name="Lippi Y."/>
            <person name="Lorenzon L."/>
            <person name="Mandel J.R."/>
            <person name="Marage G."/>
            <person name="Marchand G."/>
            <person name="Marquand E."/>
            <person name="Bret-Mestries E."/>
            <person name="Morien E."/>
            <person name="Nambeesan S."/>
            <person name="Nguyen T."/>
            <person name="Pegot-Espagnet P."/>
            <person name="Pouilly N."/>
            <person name="Raftis F."/>
            <person name="Sallet E."/>
            <person name="Schiex T."/>
            <person name="Thomas J."/>
            <person name="Vandecasteele C."/>
            <person name="Vares D."/>
            <person name="Vear F."/>
            <person name="Vautrin S."/>
            <person name="Crespi M."/>
            <person name="Mangin B."/>
            <person name="Burke J.M."/>
            <person name="Salse J."/>
            <person name="Munos S."/>
            <person name="Vincourt P."/>
            <person name="Rieseberg L.H."/>
            <person name="Langlade N.B."/>
        </authorList>
    </citation>
    <scope>NUCLEOTIDE SEQUENCE</scope>
    <source>
        <tissue evidence="2">Leaves</tissue>
    </source>
</reference>
<dbReference type="InterPro" id="IPR029052">
    <property type="entry name" value="Metallo-depent_PP-like"/>
</dbReference>
<keyword evidence="2" id="KW-0378">Hydrolase</keyword>
<evidence type="ECO:0000313" key="3">
    <source>
        <dbReference type="Proteomes" id="UP000215914"/>
    </source>
</evidence>
<dbReference type="PANTHER" id="PTHR22953">
    <property type="entry name" value="ACID PHOSPHATASE RELATED"/>
    <property type="match status" value="1"/>
</dbReference>
<keyword evidence="1" id="KW-0732">Signal</keyword>
<keyword evidence="3" id="KW-1185">Reference proteome</keyword>
<reference evidence="2" key="2">
    <citation type="submission" date="2020-06" db="EMBL/GenBank/DDBJ databases">
        <title>Helianthus annuus Genome sequencing and assembly Release 2.</title>
        <authorList>
            <person name="Gouzy J."/>
            <person name="Langlade N."/>
            <person name="Munos S."/>
        </authorList>
    </citation>
    <scope>NUCLEOTIDE SEQUENCE</scope>
    <source>
        <tissue evidence="2">Leaves</tissue>
    </source>
</reference>
<comment type="caution">
    <text evidence="2">The sequence shown here is derived from an EMBL/GenBank/DDBJ whole genome shotgun (WGS) entry which is preliminary data.</text>
</comment>
<dbReference type="Gene3D" id="3.60.21.10">
    <property type="match status" value="1"/>
</dbReference>
<accession>A0A9K3J2E0</accession>
<organism evidence="2 3">
    <name type="scientific">Helianthus annuus</name>
    <name type="common">Common sunflower</name>
    <dbReference type="NCBI Taxonomy" id="4232"/>
    <lineage>
        <taxon>Eukaryota</taxon>
        <taxon>Viridiplantae</taxon>
        <taxon>Streptophyta</taxon>
        <taxon>Embryophyta</taxon>
        <taxon>Tracheophyta</taxon>
        <taxon>Spermatophyta</taxon>
        <taxon>Magnoliopsida</taxon>
        <taxon>eudicotyledons</taxon>
        <taxon>Gunneridae</taxon>
        <taxon>Pentapetalae</taxon>
        <taxon>asterids</taxon>
        <taxon>campanulids</taxon>
        <taxon>Asterales</taxon>
        <taxon>Asteraceae</taxon>
        <taxon>Asteroideae</taxon>
        <taxon>Heliantheae alliance</taxon>
        <taxon>Heliantheae</taxon>
        <taxon>Helianthus</taxon>
    </lineage>
</organism>
<dbReference type="Gramene" id="mRNA:HanXRQr2_Chr05g0229471">
    <property type="protein sequence ID" value="CDS:HanXRQr2_Chr05g0229471.1"/>
    <property type="gene ID" value="HanXRQr2_Chr05g0229471"/>
</dbReference>
<dbReference type="GO" id="GO:0003993">
    <property type="term" value="F:acid phosphatase activity"/>
    <property type="evidence" value="ECO:0007669"/>
    <property type="project" value="UniProtKB-EC"/>
</dbReference>
<dbReference type="PANTHER" id="PTHR22953:SF155">
    <property type="entry name" value="PURPLE ACID PHOSPHATASE 18"/>
    <property type="match status" value="1"/>
</dbReference>